<protein>
    <recommendedName>
        <fullName evidence="1">ENTH domain-containing protein</fullName>
    </recommendedName>
</protein>
<evidence type="ECO:0000313" key="2">
    <source>
        <dbReference type="EMBL" id="KAG6491983.1"/>
    </source>
</evidence>
<dbReference type="SMART" id="SM00273">
    <property type="entry name" value="ENTH"/>
    <property type="match status" value="1"/>
</dbReference>
<comment type="caution">
    <text evidence="2">The sequence shown here is derived from an EMBL/GenBank/DDBJ whole genome shotgun (WGS) entry which is preliminary data.</text>
</comment>
<dbReference type="PANTHER" id="PTHR12276">
    <property type="entry name" value="EPSIN/ENT-RELATED"/>
    <property type="match status" value="1"/>
</dbReference>
<dbReference type="GO" id="GO:0005543">
    <property type="term" value="F:phospholipid binding"/>
    <property type="evidence" value="ECO:0007669"/>
    <property type="project" value="TreeGrafter"/>
</dbReference>
<dbReference type="GO" id="GO:0030276">
    <property type="term" value="F:clathrin binding"/>
    <property type="evidence" value="ECO:0007669"/>
    <property type="project" value="TreeGrafter"/>
</dbReference>
<reference evidence="2 3" key="1">
    <citation type="submission" date="2020-08" db="EMBL/GenBank/DDBJ databases">
        <title>Plant Genome Project.</title>
        <authorList>
            <person name="Zhang R.-G."/>
        </authorList>
    </citation>
    <scope>NUCLEOTIDE SEQUENCE [LARGE SCALE GENOMIC DNA]</scope>
    <source>
        <tissue evidence="2">Rhizome</tissue>
    </source>
</reference>
<dbReference type="AlphaFoldDB" id="A0A8J5FLN3"/>
<accession>A0A8J5FLN3</accession>
<dbReference type="CDD" id="cd03571">
    <property type="entry name" value="ENTH"/>
    <property type="match status" value="1"/>
</dbReference>
<gene>
    <name evidence="2" type="ORF">ZIOFF_046929</name>
</gene>
<sequence length="278" mass="32100">MKAYPGIAMASPFFDELRKQASSFLKEKIRSARLALTDVTPAQLLTEEATNGGPWASDAMTMNRISRAAFEVDDYWRIVDVLHRRLTKFERRKWREAYKAVIVLEHLLTHGPESASEEFQQDRETMEEMSKFQYVDEKGFNWGLSVKNKTERVLKLLEKGPLLKQERARARQISRGIQGFGSFNLSSFSIQANQETSSTFDRINSTYEGNAQREEEMNPALDIENKRLIADVELKNGDETEEGNEVLMFEKEVIEHLKEDHPFSRLEQESVSLLLMTQ</sequence>
<dbReference type="PANTHER" id="PTHR12276:SF116">
    <property type="entry name" value="ENTH_VHS FAMILY PROTEIN"/>
    <property type="match status" value="1"/>
</dbReference>
<name>A0A8J5FLN3_ZINOF</name>
<evidence type="ECO:0000313" key="3">
    <source>
        <dbReference type="Proteomes" id="UP000734854"/>
    </source>
</evidence>
<dbReference type="GO" id="GO:0005768">
    <property type="term" value="C:endosome"/>
    <property type="evidence" value="ECO:0007669"/>
    <property type="project" value="TreeGrafter"/>
</dbReference>
<dbReference type="GO" id="GO:0030125">
    <property type="term" value="C:clathrin vesicle coat"/>
    <property type="evidence" value="ECO:0007669"/>
    <property type="project" value="TreeGrafter"/>
</dbReference>
<dbReference type="GO" id="GO:0006897">
    <property type="term" value="P:endocytosis"/>
    <property type="evidence" value="ECO:0007669"/>
    <property type="project" value="TreeGrafter"/>
</dbReference>
<evidence type="ECO:0000259" key="1">
    <source>
        <dbReference type="PROSITE" id="PS50942"/>
    </source>
</evidence>
<dbReference type="EMBL" id="JACMSC010000013">
    <property type="protein sequence ID" value="KAG6491983.1"/>
    <property type="molecule type" value="Genomic_DNA"/>
</dbReference>
<feature type="domain" description="ENTH" evidence="1">
    <location>
        <begin position="34"/>
        <end position="167"/>
    </location>
</feature>
<dbReference type="OrthoDB" id="4033880at2759"/>
<dbReference type="GO" id="GO:0005886">
    <property type="term" value="C:plasma membrane"/>
    <property type="evidence" value="ECO:0007669"/>
    <property type="project" value="TreeGrafter"/>
</dbReference>
<dbReference type="PROSITE" id="PS50942">
    <property type="entry name" value="ENTH"/>
    <property type="match status" value="1"/>
</dbReference>
<dbReference type="InterPro" id="IPR013809">
    <property type="entry name" value="ENTH"/>
</dbReference>
<keyword evidence="3" id="KW-1185">Reference proteome</keyword>
<organism evidence="2 3">
    <name type="scientific">Zingiber officinale</name>
    <name type="common">Ginger</name>
    <name type="synonym">Amomum zingiber</name>
    <dbReference type="NCBI Taxonomy" id="94328"/>
    <lineage>
        <taxon>Eukaryota</taxon>
        <taxon>Viridiplantae</taxon>
        <taxon>Streptophyta</taxon>
        <taxon>Embryophyta</taxon>
        <taxon>Tracheophyta</taxon>
        <taxon>Spermatophyta</taxon>
        <taxon>Magnoliopsida</taxon>
        <taxon>Liliopsida</taxon>
        <taxon>Zingiberales</taxon>
        <taxon>Zingiberaceae</taxon>
        <taxon>Zingiber</taxon>
    </lineage>
</organism>
<dbReference type="Pfam" id="PF01417">
    <property type="entry name" value="ENTH"/>
    <property type="match status" value="1"/>
</dbReference>
<proteinExistence type="predicted"/>
<dbReference type="Proteomes" id="UP000734854">
    <property type="component" value="Unassembled WGS sequence"/>
</dbReference>